<proteinExistence type="predicted"/>
<dbReference type="Proteomes" id="UP000076584">
    <property type="component" value="Unassembled WGS sequence"/>
</dbReference>
<dbReference type="AlphaFoldDB" id="A0A167B095"/>
<dbReference type="EMBL" id="LFIW01001811">
    <property type="protein sequence ID" value="KZL80740.1"/>
    <property type="molecule type" value="Genomic_DNA"/>
</dbReference>
<name>A0A167B095_COLIC</name>
<feature type="non-terminal residue" evidence="1">
    <location>
        <position position="1"/>
    </location>
</feature>
<evidence type="ECO:0000313" key="1">
    <source>
        <dbReference type="EMBL" id="KZL80740.1"/>
    </source>
</evidence>
<reference evidence="1 2" key="1">
    <citation type="submission" date="2015-06" db="EMBL/GenBank/DDBJ databases">
        <title>Survival trade-offs in plant roots during colonization by closely related pathogenic and mutualistic fungi.</title>
        <authorList>
            <person name="Hacquard S."/>
            <person name="Kracher B."/>
            <person name="Hiruma K."/>
            <person name="Weinman A."/>
            <person name="Muench P."/>
            <person name="Garrido Oter R."/>
            <person name="Ver Loren van Themaat E."/>
            <person name="Dallerey J.-F."/>
            <person name="Damm U."/>
            <person name="Henrissat B."/>
            <person name="Lespinet O."/>
            <person name="Thon M."/>
            <person name="Kemen E."/>
            <person name="McHardy A.C."/>
            <person name="Schulze-Lefert P."/>
            <person name="O'Connell R.J."/>
        </authorList>
    </citation>
    <scope>NUCLEOTIDE SEQUENCE [LARGE SCALE GENOMIC DNA]</scope>
    <source>
        <strain evidence="1 2">MAFF 238704</strain>
    </source>
</reference>
<gene>
    <name evidence="1" type="ORF">CI238_13341</name>
</gene>
<accession>A0A167B095</accession>
<organism evidence="1 2">
    <name type="scientific">Colletotrichum incanum</name>
    <name type="common">Soybean anthracnose fungus</name>
    <dbReference type="NCBI Taxonomy" id="1573173"/>
    <lineage>
        <taxon>Eukaryota</taxon>
        <taxon>Fungi</taxon>
        <taxon>Dikarya</taxon>
        <taxon>Ascomycota</taxon>
        <taxon>Pezizomycotina</taxon>
        <taxon>Sordariomycetes</taxon>
        <taxon>Hypocreomycetidae</taxon>
        <taxon>Glomerellales</taxon>
        <taxon>Glomerellaceae</taxon>
        <taxon>Colletotrichum</taxon>
        <taxon>Colletotrichum spaethianum species complex</taxon>
    </lineage>
</organism>
<comment type="caution">
    <text evidence="1">The sequence shown here is derived from an EMBL/GenBank/DDBJ whole genome shotgun (WGS) entry which is preliminary data.</text>
</comment>
<evidence type="ECO:0000313" key="2">
    <source>
        <dbReference type="Proteomes" id="UP000076584"/>
    </source>
</evidence>
<protein>
    <submittedName>
        <fullName evidence="1">Uncharacterized protein</fullName>
    </submittedName>
</protein>
<keyword evidence="2" id="KW-1185">Reference proteome</keyword>
<sequence length="258" mass="28390">LLSIRTPSHLRIFALSTGLSQPVQVVYGVYSMTKYPPWRILYHSGHCATFVLRDATDTRTETASDVFVSSANGKPLPPASRSFTACLIIVIVSTSFLTMVRGTEALLELLAPHQLLNGKWRAADVATLVGSLPQADGQGLLQTGHTKPHFQEEMAVWTGHRVRRKVTCYFMAADTEVSLAPGELRHELFQAFRAGTQPTTDVSAALVPSIRKQIWPRSTQLKDKQLCPCAKYQPLQCRQALKSAFIITFGIVKAGQAI</sequence>